<feature type="transmembrane region" description="Helical" evidence="2">
    <location>
        <begin position="383"/>
        <end position="400"/>
    </location>
</feature>
<dbReference type="EMBL" id="ML170160">
    <property type="protein sequence ID" value="TDL27136.1"/>
    <property type="molecule type" value="Genomic_DNA"/>
</dbReference>
<gene>
    <name evidence="3" type="ORF">BD410DRAFT_783327</name>
</gene>
<feature type="transmembrane region" description="Helical" evidence="2">
    <location>
        <begin position="267"/>
        <end position="290"/>
    </location>
</feature>
<feature type="transmembrane region" description="Helical" evidence="2">
    <location>
        <begin position="355"/>
        <end position="376"/>
    </location>
</feature>
<sequence>MIAIIPSTGYSGPSFPAVTATEAATMITTMPSTSAIVSPFPAPIATEPPTSSATITSMPSSVLSGSSFPPTAASRRPNGHPNSRPNGRPNGRPNQHPHNRESVQPSFRFARRHTFASGLGSDHAFTRELIFHNRRSLNIQPQINSSGDIDGITLTGLNGQSQPVTLSMGCIEALAFPDLLFRNAKREDLTMLSFSFWVLVMSMASIVYDSIPHLVVAFLGNCAGLAWFISQVTVTAKFSKIFYSAITINACGGIELRPLGVFKKQQVSIIGTTINASFFPVFMFVTYKIFQIYRHQSFQRVGATNKVYNTYTLALGFSVCLHLSGFLVISTSVIWLNEMLSGVIRKYLHHRALEIALFLLGILGNIPWLLMGTNIIFRERKKLMLAFIVHCVAVSILWATTVTNRLFQYTIWTWPFFAGLSILSFIFLVAITVLGVICRYNFGNGLKHYITVLEVLEEAKFTPGVFSHDLEKSDIADPQHGVRAAALSEMHSDVLSGIPIRVSTTSTAASCDESNADLHSPTQYRAGSVEPTPTDLVGLPRSPSRFSNNSHSTGVSGQSWSSSLWSRGVAAIFRSVTPSSYRAPRLSTVIPSGRFSLSSSVTTETSSTTLPTPHASQSVPDPLFSTSTSERGPGTTVPLSLSKPLPSHPR</sequence>
<organism evidence="3 4">
    <name type="scientific">Rickenella mellea</name>
    <dbReference type="NCBI Taxonomy" id="50990"/>
    <lineage>
        <taxon>Eukaryota</taxon>
        <taxon>Fungi</taxon>
        <taxon>Dikarya</taxon>
        <taxon>Basidiomycota</taxon>
        <taxon>Agaricomycotina</taxon>
        <taxon>Agaricomycetes</taxon>
        <taxon>Hymenochaetales</taxon>
        <taxon>Rickenellaceae</taxon>
        <taxon>Rickenella</taxon>
    </lineage>
</organism>
<protein>
    <submittedName>
        <fullName evidence="3">Uncharacterized protein</fullName>
    </submittedName>
</protein>
<keyword evidence="4" id="KW-1185">Reference proteome</keyword>
<evidence type="ECO:0000313" key="3">
    <source>
        <dbReference type="EMBL" id="TDL27136.1"/>
    </source>
</evidence>
<dbReference type="GO" id="GO:0005794">
    <property type="term" value="C:Golgi apparatus"/>
    <property type="evidence" value="ECO:0007669"/>
    <property type="project" value="TreeGrafter"/>
</dbReference>
<dbReference type="Proteomes" id="UP000294933">
    <property type="component" value="Unassembled WGS sequence"/>
</dbReference>
<dbReference type="PANTHER" id="PTHR34391:SF2">
    <property type="entry name" value="TRP C-TERMINAL DOMAIN-CONTAINING PROTEIN"/>
    <property type="match status" value="1"/>
</dbReference>
<feature type="compositionally biased region" description="Polar residues" evidence="1">
    <location>
        <begin position="614"/>
        <end position="630"/>
    </location>
</feature>
<keyword evidence="2" id="KW-0472">Membrane</keyword>
<name>A0A4Y7QIE3_9AGAM</name>
<feature type="transmembrane region" description="Helical" evidence="2">
    <location>
        <begin position="311"/>
        <end position="335"/>
    </location>
</feature>
<reference evidence="3 4" key="1">
    <citation type="submission" date="2018-06" db="EMBL/GenBank/DDBJ databases">
        <title>A transcriptomic atlas of mushroom development highlights an independent origin of complex multicellularity.</title>
        <authorList>
            <consortium name="DOE Joint Genome Institute"/>
            <person name="Krizsan K."/>
            <person name="Almasi E."/>
            <person name="Merenyi Z."/>
            <person name="Sahu N."/>
            <person name="Viragh M."/>
            <person name="Koszo T."/>
            <person name="Mondo S."/>
            <person name="Kiss B."/>
            <person name="Balint B."/>
            <person name="Kues U."/>
            <person name="Barry K."/>
            <person name="Hegedus J.C."/>
            <person name="Henrissat B."/>
            <person name="Johnson J."/>
            <person name="Lipzen A."/>
            <person name="Ohm R."/>
            <person name="Nagy I."/>
            <person name="Pangilinan J."/>
            <person name="Yan J."/>
            <person name="Xiong Y."/>
            <person name="Grigoriev I.V."/>
            <person name="Hibbett D.S."/>
            <person name="Nagy L.G."/>
        </authorList>
    </citation>
    <scope>NUCLEOTIDE SEQUENCE [LARGE SCALE GENOMIC DNA]</scope>
    <source>
        <strain evidence="3 4">SZMC22713</strain>
    </source>
</reference>
<feature type="transmembrane region" description="Helical" evidence="2">
    <location>
        <begin position="189"/>
        <end position="208"/>
    </location>
</feature>
<keyword evidence="2" id="KW-0812">Transmembrane</keyword>
<dbReference type="PANTHER" id="PTHR34391">
    <property type="entry name" value="UPF0658 GOLGI APPARATUS MEMBRANE PROTEIN C1952.10C-RELATED"/>
    <property type="match status" value="1"/>
</dbReference>
<evidence type="ECO:0000313" key="4">
    <source>
        <dbReference type="Proteomes" id="UP000294933"/>
    </source>
</evidence>
<evidence type="ECO:0000256" key="1">
    <source>
        <dbReference type="SAM" id="MobiDB-lite"/>
    </source>
</evidence>
<dbReference type="STRING" id="50990.A0A4Y7QIE3"/>
<dbReference type="OrthoDB" id="2684482at2759"/>
<feature type="compositionally biased region" description="Polar residues" evidence="1">
    <location>
        <begin position="48"/>
        <end position="69"/>
    </location>
</feature>
<evidence type="ECO:0000256" key="2">
    <source>
        <dbReference type="SAM" id="Phobius"/>
    </source>
</evidence>
<feature type="transmembrane region" description="Helical" evidence="2">
    <location>
        <begin position="214"/>
        <end position="234"/>
    </location>
</feature>
<feature type="compositionally biased region" description="Low complexity" evidence="1">
    <location>
        <begin position="638"/>
        <end position="650"/>
    </location>
</feature>
<dbReference type="VEuPathDB" id="FungiDB:BD410DRAFT_783327"/>
<keyword evidence="2" id="KW-1133">Transmembrane helix</keyword>
<feature type="compositionally biased region" description="Low complexity" evidence="1">
    <location>
        <begin position="597"/>
        <end position="613"/>
    </location>
</feature>
<feature type="region of interest" description="Disordered" evidence="1">
    <location>
        <begin position="597"/>
        <end position="650"/>
    </location>
</feature>
<feature type="region of interest" description="Disordered" evidence="1">
    <location>
        <begin position="511"/>
        <end position="558"/>
    </location>
</feature>
<dbReference type="AlphaFoldDB" id="A0A4Y7QIE3"/>
<dbReference type="InterPro" id="IPR040410">
    <property type="entry name" value="UPF0658_Golgi"/>
</dbReference>
<accession>A0A4Y7QIE3</accession>
<feature type="transmembrane region" description="Helical" evidence="2">
    <location>
        <begin position="412"/>
        <end position="437"/>
    </location>
</feature>
<proteinExistence type="predicted"/>
<feature type="region of interest" description="Disordered" evidence="1">
    <location>
        <begin position="47"/>
        <end position="101"/>
    </location>
</feature>